<dbReference type="OrthoDB" id="241638at2"/>
<dbReference type="AlphaFoldDB" id="A0A1M4W7S9"/>
<dbReference type="PROSITE" id="PS51257">
    <property type="entry name" value="PROKAR_LIPOPROTEIN"/>
    <property type="match status" value="1"/>
</dbReference>
<proteinExistence type="predicted"/>
<dbReference type="Gene3D" id="2.120.10.30">
    <property type="entry name" value="TolB, C-terminal domain"/>
    <property type="match status" value="1"/>
</dbReference>
<dbReference type="PANTHER" id="PTHR47572">
    <property type="entry name" value="LIPOPROTEIN-RELATED"/>
    <property type="match status" value="1"/>
</dbReference>
<keyword evidence="1" id="KW-0812">Transmembrane</keyword>
<protein>
    <submittedName>
        <fullName evidence="3">Sugar lactone lactonase YvrE</fullName>
    </submittedName>
</protein>
<reference evidence="3 4" key="1">
    <citation type="submission" date="2016-11" db="EMBL/GenBank/DDBJ databases">
        <authorList>
            <person name="Jaros S."/>
            <person name="Januszkiewicz K."/>
            <person name="Wedrychowicz H."/>
        </authorList>
    </citation>
    <scope>NUCLEOTIDE SEQUENCE [LARGE SCALE GENOMIC DNA]</scope>
    <source>
        <strain evidence="3 4">DSM 21986</strain>
    </source>
</reference>
<feature type="domain" description="SMP-30/Gluconolactonase/LRE-like region" evidence="2">
    <location>
        <begin position="62"/>
        <end position="299"/>
    </location>
</feature>
<sequence>MSNKQINRSHSLRIWGAALLPVFCIITVVAGSGCVTSKPAELETYIYTAEHFTEPGSFTSGAEGPAVDGDGNLYAVNYDRQHTIGKVTPEGEAGVFVELSDGSIGNGIRFNSEGEMLIADYVNHNILKVDMDSKEITTYAHEPEMNQPNDIAIGANDLLYASDPNWSESTGQLWRIDPDGTTTLLEKNMGTTNGIEVSPDGKTLYVNESVQRKVWAYDLSEEGAISNKRLLIEFSDNGMDGMRCDTAGNLYITRHGKGTVVKVSPEGEVLLEIPMVEGKNTTNLAFGGPEGRTVYVTVADVGNIQSFRVEQPGRSWMLKND</sequence>
<dbReference type="InterPro" id="IPR051262">
    <property type="entry name" value="SMP-30/CGR1_Lactonase"/>
</dbReference>
<accession>A0A1M4W7S9</accession>
<keyword evidence="1" id="KW-0472">Membrane</keyword>
<evidence type="ECO:0000313" key="3">
    <source>
        <dbReference type="EMBL" id="SHE77318.1"/>
    </source>
</evidence>
<gene>
    <name evidence="3" type="ORF">SAMN05443144_103148</name>
</gene>
<dbReference type="STRING" id="1194090.SAMN05443144_103148"/>
<evidence type="ECO:0000313" key="4">
    <source>
        <dbReference type="Proteomes" id="UP000184041"/>
    </source>
</evidence>
<dbReference type="RefSeq" id="WP_084088016.1">
    <property type="nucleotide sequence ID" value="NZ_FQUS01000003.1"/>
</dbReference>
<dbReference type="Pfam" id="PF08450">
    <property type="entry name" value="SGL"/>
    <property type="match status" value="1"/>
</dbReference>
<keyword evidence="1" id="KW-1133">Transmembrane helix</keyword>
<dbReference type="SUPFAM" id="SSF63829">
    <property type="entry name" value="Calcium-dependent phosphotriesterase"/>
    <property type="match status" value="1"/>
</dbReference>
<dbReference type="PANTHER" id="PTHR47572:SF5">
    <property type="entry name" value="BLR2277 PROTEIN"/>
    <property type="match status" value="1"/>
</dbReference>
<feature type="transmembrane region" description="Helical" evidence="1">
    <location>
        <begin position="12"/>
        <end position="31"/>
    </location>
</feature>
<evidence type="ECO:0000259" key="2">
    <source>
        <dbReference type="Pfam" id="PF08450"/>
    </source>
</evidence>
<name>A0A1M4W7S9_9BACT</name>
<dbReference type="EMBL" id="FQUS01000003">
    <property type="protein sequence ID" value="SHE77318.1"/>
    <property type="molecule type" value="Genomic_DNA"/>
</dbReference>
<evidence type="ECO:0000256" key="1">
    <source>
        <dbReference type="SAM" id="Phobius"/>
    </source>
</evidence>
<dbReference type="Proteomes" id="UP000184041">
    <property type="component" value="Unassembled WGS sequence"/>
</dbReference>
<keyword evidence="4" id="KW-1185">Reference proteome</keyword>
<dbReference type="InterPro" id="IPR011042">
    <property type="entry name" value="6-blade_b-propeller_TolB-like"/>
</dbReference>
<organism evidence="3 4">
    <name type="scientific">Fodinibius roseus</name>
    <dbReference type="NCBI Taxonomy" id="1194090"/>
    <lineage>
        <taxon>Bacteria</taxon>
        <taxon>Pseudomonadati</taxon>
        <taxon>Balneolota</taxon>
        <taxon>Balneolia</taxon>
        <taxon>Balneolales</taxon>
        <taxon>Balneolaceae</taxon>
        <taxon>Fodinibius</taxon>
    </lineage>
</organism>
<dbReference type="InterPro" id="IPR013658">
    <property type="entry name" value="SGL"/>
</dbReference>